<accession>A0A1M6GCG3</accession>
<dbReference type="Pfam" id="PF18765">
    <property type="entry name" value="Polbeta"/>
    <property type="match status" value="1"/>
</dbReference>
<dbReference type="InterPro" id="IPR043519">
    <property type="entry name" value="NT_sf"/>
</dbReference>
<dbReference type="eggNOG" id="COG1669">
    <property type="taxonomic scope" value="Bacteria"/>
</dbReference>
<proteinExistence type="predicted"/>
<name>A0A1M6GCG3_9BACE</name>
<dbReference type="eggNOG" id="COG1708">
    <property type="taxonomic scope" value="Bacteria"/>
</dbReference>
<evidence type="ECO:0000313" key="3">
    <source>
        <dbReference type="Proteomes" id="UP000184192"/>
    </source>
</evidence>
<dbReference type="SUPFAM" id="SSF81301">
    <property type="entry name" value="Nucleotidyltransferase"/>
    <property type="match status" value="1"/>
</dbReference>
<dbReference type="Gene3D" id="3.30.460.10">
    <property type="entry name" value="Beta Polymerase, domain 2"/>
    <property type="match status" value="1"/>
</dbReference>
<dbReference type="CDD" id="cd05403">
    <property type="entry name" value="NT_KNTase_like"/>
    <property type="match status" value="1"/>
</dbReference>
<dbReference type="AlphaFoldDB" id="A0A1M6GCG3"/>
<keyword evidence="3" id="KW-1185">Reference proteome</keyword>
<dbReference type="Proteomes" id="UP000184192">
    <property type="component" value="Unassembled WGS sequence"/>
</dbReference>
<evidence type="ECO:0000259" key="1">
    <source>
        <dbReference type="Pfam" id="PF18765"/>
    </source>
</evidence>
<sequence length="244" mass="28356">MEEISSQDIRWKQRFQNYEKVFKRLSRAIEVVKATPDDDLLQSGLVQTYEYTFELAWKTLKDYLTLEGFEVRSPRETIRQGFQSGYIMNGEDWLQALADRNLTTHIYDDEIIIRVLSDIFERYFFCFKTFIFLLKKKPMSKILWQQYGLSEINGKRIIDVLSRFSEVQEAVLFGSRAKGNYSRGSDIDIAVKGTISKDGLSALLVAFDEAVLPYFVDIVVYGHIKNLALKEHIDRIGVCIYSVL</sequence>
<dbReference type="GO" id="GO:0016740">
    <property type="term" value="F:transferase activity"/>
    <property type="evidence" value="ECO:0007669"/>
    <property type="project" value="UniProtKB-KW"/>
</dbReference>
<dbReference type="InterPro" id="IPR041633">
    <property type="entry name" value="Polbeta"/>
</dbReference>
<keyword evidence="2" id="KW-0808">Transferase</keyword>
<dbReference type="Gene3D" id="1.20.120.330">
    <property type="entry name" value="Nucleotidyltransferases domain 2"/>
    <property type="match status" value="1"/>
</dbReference>
<evidence type="ECO:0000313" key="2">
    <source>
        <dbReference type="EMBL" id="SHJ07594.1"/>
    </source>
</evidence>
<protein>
    <submittedName>
        <fullName evidence="2">Nucleotidyltransferase substrate binding protein, HI0074 family</fullName>
    </submittedName>
</protein>
<feature type="domain" description="Polymerase beta nucleotidyltransferase" evidence="1">
    <location>
        <begin position="156"/>
        <end position="242"/>
    </location>
</feature>
<dbReference type="GeneID" id="92715154"/>
<organism evidence="2 3">
    <name type="scientific">Bacteroides stercorirosoris</name>
    <dbReference type="NCBI Taxonomy" id="871324"/>
    <lineage>
        <taxon>Bacteria</taxon>
        <taxon>Pseudomonadati</taxon>
        <taxon>Bacteroidota</taxon>
        <taxon>Bacteroidia</taxon>
        <taxon>Bacteroidales</taxon>
        <taxon>Bacteroidaceae</taxon>
        <taxon>Bacteroides</taxon>
    </lineage>
</organism>
<dbReference type="Pfam" id="PF08780">
    <property type="entry name" value="NTase_sub_bind"/>
    <property type="match status" value="1"/>
</dbReference>
<gene>
    <name evidence="2" type="ORF">SAMN05444350_114122</name>
</gene>
<dbReference type="InterPro" id="IPR010235">
    <property type="entry name" value="HepT"/>
</dbReference>
<dbReference type="EMBL" id="FQZN01000014">
    <property type="protein sequence ID" value="SHJ07594.1"/>
    <property type="molecule type" value="Genomic_DNA"/>
</dbReference>
<dbReference type="RefSeq" id="WP_081795823.1">
    <property type="nucleotide sequence ID" value="NZ_FQZN01000014.1"/>
</dbReference>
<reference evidence="3" key="1">
    <citation type="submission" date="2016-11" db="EMBL/GenBank/DDBJ databases">
        <authorList>
            <person name="Varghese N."/>
            <person name="Submissions S."/>
        </authorList>
    </citation>
    <scope>NUCLEOTIDE SEQUENCE [LARGE SCALE GENOMIC DNA]</scope>
    <source>
        <strain evidence="3">DSM 26884</strain>
    </source>
</reference>
<dbReference type="SUPFAM" id="SSF81593">
    <property type="entry name" value="Nucleotidyltransferase substrate binding subunit/domain"/>
    <property type="match status" value="1"/>
</dbReference>
<dbReference type="NCBIfam" id="TIGR01987">
    <property type="entry name" value="HI0074"/>
    <property type="match status" value="1"/>
</dbReference>